<dbReference type="AlphaFoldDB" id="A0A1G9FQA2"/>
<name>A0A1G9FQA2_9BACT</name>
<reference evidence="3" key="1">
    <citation type="submission" date="2016-10" db="EMBL/GenBank/DDBJ databases">
        <authorList>
            <person name="Varghese N."/>
            <person name="Submissions S."/>
        </authorList>
    </citation>
    <scope>NUCLEOTIDE SEQUENCE [LARGE SCALE GENOMIC DNA]</scope>
    <source>
        <strain evidence="3">DSM 16995</strain>
    </source>
</reference>
<sequence length="262" mass="28576">MDYLRKVFLTALFGFSVLVFLGCAVINIPTPAGMSDGPVAGAPADKVLSFFVGVPYRADGAINRSGEFTLFADQNARFDSPGLNCSGFTVASSRYFFERDYVLNDVKIDRLADSGPDAEIGEDWDFGYDVILNLTEGMNRKVMLPFGKSADIASSDGMSLRGFELHDFKAWADVISKMTPGNVYLFSMSKPVSFKNYKLLHYHVGVIVPDKDGHVWLCHATSKGGINKVDIASIEGLKPVVDANPDSSLGKRMILIVEAPLK</sequence>
<dbReference type="STRING" id="246191.SAMN05660337_1654"/>
<keyword evidence="3" id="KW-1185">Reference proteome</keyword>
<proteinExistence type="predicted"/>
<dbReference type="PROSITE" id="PS51257">
    <property type="entry name" value="PROKAR_LIPOPROTEIN"/>
    <property type="match status" value="1"/>
</dbReference>
<dbReference type="OrthoDB" id="5449419at2"/>
<evidence type="ECO:0000313" key="3">
    <source>
        <dbReference type="Proteomes" id="UP000199053"/>
    </source>
</evidence>
<organism evidence="2 3">
    <name type="scientific">Maridesulfovibrio ferrireducens</name>
    <dbReference type="NCBI Taxonomy" id="246191"/>
    <lineage>
        <taxon>Bacteria</taxon>
        <taxon>Pseudomonadati</taxon>
        <taxon>Thermodesulfobacteriota</taxon>
        <taxon>Desulfovibrionia</taxon>
        <taxon>Desulfovibrionales</taxon>
        <taxon>Desulfovibrionaceae</taxon>
        <taxon>Maridesulfovibrio</taxon>
    </lineage>
</organism>
<keyword evidence="1" id="KW-1133">Transmembrane helix</keyword>
<keyword evidence="1" id="KW-0472">Membrane</keyword>
<protein>
    <submittedName>
        <fullName evidence="2">Uncharacterized protein</fullName>
    </submittedName>
</protein>
<accession>A0A1G9FQA2</accession>
<keyword evidence="1" id="KW-0812">Transmembrane</keyword>
<dbReference type="EMBL" id="FNGA01000002">
    <property type="protein sequence ID" value="SDK90581.1"/>
    <property type="molecule type" value="Genomic_DNA"/>
</dbReference>
<gene>
    <name evidence="2" type="ORF">SAMN05660337_1654</name>
</gene>
<dbReference type="Proteomes" id="UP000199053">
    <property type="component" value="Unassembled WGS sequence"/>
</dbReference>
<feature type="transmembrane region" description="Helical" evidence="1">
    <location>
        <begin position="7"/>
        <end position="28"/>
    </location>
</feature>
<evidence type="ECO:0000256" key="1">
    <source>
        <dbReference type="SAM" id="Phobius"/>
    </source>
</evidence>
<dbReference type="RefSeq" id="WP_092159988.1">
    <property type="nucleotide sequence ID" value="NZ_FNGA01000002.1"/>
</dbReference>
<evidence type="ECO:0000313" key="2">
    <source>
        <dbReference type="EMBL" id="SDK90581.1"/>
    </source>
</evidence>